<dbReference type="AlphaFoldDB" id="A0A3R9E0U4"/>
<dbReference type="Proteomes" id="UP000269041">
    <property type="component" value="Unassembled WGS sequence"/>
</dbReference>
<organism evidence="2 3">
    <name type="scientific">Vibrio pectenicida</name>
    <dbReference type="NCBI Taxonomy" id="62763"/>
    <lineage>
        <taxon>Bacteria</taxon>
        <taxon>Pseudomonadati</taxon>
        <taxon>Pseudomonadota</taxon>
        <taxon>Gammaproteobacteria</taxon>
        <taxon>Vibrionales</taxon>
        <taxon>Vibrionaceae</taxon>
        <taxon>Vibrio</taxon>
    </lineage>
</organism>
<name>A0A3R9E0U4_9VIBR</name>
<dbReference type="EMBL" id="RSFA01000024">
    <property type="protein sequence ID" value="RSD31735.1"/>
    <property type="molecule type" value="Genomic_DNA"/>
</dbReference>
<keyword evidence="1" id="KW-0812">Transmembrane</keyword>
<evidence type="ECO:0000313" key="3">
    <source>
        <dbReference type="Proteomes" id="UP000269041"/>
    </source>
</evidence>
<reference evidence="2 3" key="1">
    <citation type="submission" date="2018-12" db="EMBL/GenBank/DDBJ databases">
        <title>Genomic taxonomy of the Vibrionaceae family.</title>
        <authorList>
            <person name="Gomez-Gil B."/>
            <person name="Enciso-Ibarra K."/>
        </authorList>
    </citation>
    <scope>NUCLEOTIDE SEQUENCE [LARGE SCALE GENOMIC DNA]</scope>
    <source>
        <strain evidence="2 3">CAIM 594</strain>
    </source>
</reference>
<comment type="caution">
    <text evidence="2">The sequence shown here is derived from an EMBL/GenBank/DDBJ whole genome shotgun (WGS) entry which is preliminary data.</text>
</comment>
<feature type="transmembrane region" description="Helical" evidence="1">
    <location>
        <begin position="6"/>
        <end position="27"/>
    </location>
</feature>
<dbReference type="RefSeq" id="WP_125320591.1">
    <property type="nucleotide sequence ID" value="NZ_RSFA01000024.1"/>
</dbReference>
<evidence type="ECO:0000256" key="1">
    <source>
        <dbReference type="SAM" id="Phobius"/>
    </source>
</evidence>
<evidence type="ECO:0000313" key="2">
    <source>
        <dbReference type="EMBL" id="RSD31735.1"/>
    </source>
</evidence>
<keyword evidence="1" id="KW-1133">Transmembrane helix</keyword>
<keyword evidence="3" id="KW-1185">Reference proteome</keyword>
<accession>A0A3R9E0U4</accession>
<sequence length="168" mass="18869">MTLQGSILASALALSFVGVSTTMWYSLTHGKKTQLEASHEALNQGMQQALTEHVHASRCIDPLPDITPQYLIEKGWLSSSVWAKTPWQVALQWERVPQSDFVVLSMTYTATDEIEGVTLREAAADTVQQWRYHPATWSLSVQNMVSVTDTEWAMMDFDMESGCYASYD</sequence>
<proteinExistence type="predicted"/>
<keyword evidence="1" id="KW-0472">Membrane</keyword>
<gene>
    <name evidence="2" type="ORF">EJA03_07360</name>
</gene>
<protein>
    <submittedName>
        <fullName evidence="2">Uncharacterized protein</fullName>
    </submittedName>
</protein>